<dbReference type="InterPro" id="IPR036116">
    <property type="entry name" value="FN3_sf"/>
</dbReference>
<dbReference type="Pfam" id="PF00397">
    <property type="entry name" value="WW"/>
    <property type="match status" value="1"/>
</dbReference>
<keyword evidence="3" id="KW-0963">Cytoplasm</keyword>
<feature type="domain" description="RanBP2-type" evidence="13">
    <location>
        <begin position="341"/>
        <end position="370"/>
    </location>
</feature>
<dbReference type="GO" id="GO:0000390">
    <property type="term" value="P:spliceosomal complex disassembly"/>
    <property type="evidence" value="ECO:0007669"/>
    <property type="project" value="TreeGrafter"/>
</dbReference>
<evidence type="ECO:0000256" key="10">
    <source>
        <dbReference type="SAM" id="MobiDB-lite"/>
    </source>
</evidence>
<dbReference type="GO" id="GO:0008270">
    <property type="term" value="F:zinc ion binding"/>
    <property type="evidence" value="ECO:0007669"/>
    <property type="project" value="UniProtKB-KW"/>
</dbReference>
<dbReference type="SMART" id="SM00456">
    <property type="entry name" value="WW"/>
    <property type="match status" value="2"/>
</dbReference>
<feature type="domain" description="J" evidence="12">
    <location>
        <begin position="62"/>
        <end position="125"/>
    </location>
</feature>
<evidence type="ECO:0000256" key="7">
    <source>
        <dbReference type="ARBA" id="ARBA00023186"/>
    </source>
</evidence>
<dbReference type="InterPro" id="IPR052094">
    <property type="entry name" value="Pre-mRNA-splicing_ERAD"/>
</dbReference>
<feature type="compositionally biased region" description="Basic and acidic residues" evidence="10">
    <location>
        <begin position="122"/>
        <end position="144"/>
    </location>
</feature>
<feature type="compositionally biased region" description="Pro residues" evidence="10">
    <location>
        <begin position="185"/>
        <end position="205"/>
    </location>
</feature>
<dbReference type="Gene3D" id="2.20.70.10">
    <property type="match status" value="2"/>
</dbReference>
<feature type="region of interest" description="Disordered" evidence="10">
    <location>
        <begin position="305"/>
        <end position="338"/>
    </location>
</feature>
<evidence type="ECO:0000256" key="4">
    <source>
        <dbReference type="ARBA" id="ARBA00022723"/>
    </source>
</evidence>
<dbReference type="Gene3D" id="1.10.287.110">
    <property type="entry name" value="DnaJ domain"/>
    <property type="match status" value="1"/>
</dbReference>
<comment type="caution">
    <text evidence="15">The sequence shown here is derived from an EMBL/GenBank/DDBJ whole genome shotgun (WGS) entry which is preliminary data.</text>
</comment>
<dbReference type="PANTHER" id="PTHR44313:SF1">
    <property type="entry name" value="DNAJ HOMOLOG SUBFAMILY C MEMBER 17"/>
    <property type="match status" value="1"/>
</dbReference>
<dbReference type="CDD" id="cd00201">
    <property type="entry name" value="WW"/>
    <property type="match status" value="2"/>
</dbReference>
<dbReference type="InterPro" id="IPR001876">
    <property type="entry name" value="Znf_RanBP2"/>
</dbReference>
<dbReference type="InterPro" id="IPR036869">
    <property type="entry name" value="J_dom_sf"/>
</dbReference>
<accession>A0AAD7XSU6</accession>
<dbReference type="SUPFAM" id="SSF51045">
    <property type="entry name" value="WW domain"/>
    <property type="match status" value="2"/>
</dbReference>
<reference evidence="15" key="1">
    <citation type="submission" date="2023-01" db="EMBL/GenBank/DDBJ databases">
        <title>Metagenome sequencing of chrysophaentin producing Chrysophaeum taylorii.</title>
        <authorList>
            <person name="Davison J."/>
            <person name="Bewley C."/>
        </authorList>
    </citation>
    <scope>NUCLEOTIDE SEQUENCE</scope>
    <source>
        <strain evidence="15">NIES-1699</strain>
    </source>
</reference>
<evidence type="ECO:0000256" key="2">
    <source>
        <dbReference type="ARBA" id="ARBA00004496"/>
    </source>
</evidence>
<proteinExistence type="predicted"/>
<evidence type="ECO:0000256" key="8">
    <source>
        <dbReference type="ARBA" id="ARBA00023242"/>
    </source>
</evidence>
<dbReference type="PROSITE" id="PS50076">
    <property type="entry name" value="DNAJ_2"/>
    <property type="match status" value="1"/>
</dbReference>
<evidence type="ECO:0000256" key="5">
    <source>
        <dbReference type="ARBA" id="ARBA00022771"/>
    </source>
</evidence>
<sequence>MNIEFVAAEKLREAERLLGKGDGDSLRSAALSLLVNRGVTKTASSENCAPVLNKILQKLNDDPYACLGIPSKADGKEIKRAYRQLALKYHPDKNANKTSVLFAAIQGAYVLLNDESKRKTYDLRKERREQQTDRLRKRREDNHKPTTKRTPSTNSFHVPPQSTADAKQRDFNRKFYNEYRNAQHKPPPPPGPAPGEHALPPPPKPVGLRMTSKSDTTVTLEWRGGHNDQCAASKAFELQWRVRAESGRPNKWETSQQLILRSTCRKRNLRPGNCYEFRVRAASISGWSPHSDSLVVVTLSEPVAGAATDDSQRSPADRSNGKTNNNKGVELPKVKPTTETKTEPWQCVVCKRSNAAITTKCSVCGTRKDYGWQNVNSTGTNNKTTSSNSNKEATETRRRSTGADRSSTRAQPEKDDDDYGIDGADPLGGTWTFSEKDVPERYNAYDDIDQWMDEPTSPVRKDAVTTHWLNPAVTCLHNVRQEPIKNSPIVGHLVADTEIQILAETGNWIKCKFHRPYKAQTTGAVGGGEGWCLKYDDEHQYIIKDSYAYPSRRNSDDPEDEVIYELRDEDNRLYYFNTYTGVSMWEPPEWVDEIDPTSGAVYYTHSKTGETQWERPFDFVPIVREELYSTPQAKFIKSILSPKRSNHNLAGAM</sequence>
<keyword evidence="5 9" id="KW-0863">Zinc-finger</keyword>
<keyword evidence="6" id="KW-0862">Zinc</keyword>
<keyword evidence="4" id="KW-0479">Metal-binding</keyword>
<dbReference type="GO" id="GO:0005737">
    <property type="term" value="C:cytoplasm"/>
    <property type="evidence" value="ECO:0007669"/>
    <property type="project" value="UniProtKB-SubCell"/>
</dbReference>
<dbReference type="CDD" id="cd06257">
    <property type="entry name" value="DnaJ"/>
    <property type="match status" value="1"/>
</dbReference>
<comment type="subcellular location">
    <subcellularLocation>
        <location evidence="2">Cytoplasm</location>
    </subcellularLocation>
    <subcellularLocation>
        <location evidence="1">Nucleus</location>
    </subcellularLocation>
</comment>
<evidence type="ECO:0000313" key="16">
    <source>
        <dbReference type="Proteomes" id="UP001230188"/>
    </source>
</evidence>
<feature type="compositionally biased region" description="Polar residues" evidence="10">
    <location>
        <begin position="148"/>
        <end position="165"/>
    </location>
</feature>
<dbReference type="PROSITE" id="PS50853">
    <property type="entry name" value="FN3"/>
    <property type="match status" value="1"/>
</dbReference>
<evidence type="ECO:0000259" key="11">
    <source>
        <dbReference type="PROSITE" id="PS50020"/>
    </source>
</evidence>
<dbReference type="GO" id="GO:0005681">
    <property type="term" value="C:spliceosomal complex"/>
    <property type="evidence" value="ECO:0007669"/>
    <property type="project" value="TreeGrafter"/>
</dbReference>
<dbReference type="SUPFAM" id="SSF49265">
    <property type="entry name" value="Fibronectin type III"/>
    <property type="match status" value="1"/>
</dbReference>
<feature type="region of interest" description="Disordered" evidence="10">
    <location>
        <begin position="122"/>
        <end position="168"/>
    </location>
</feature>
<dbReference type="InterPro" id="IPR001202">
    <property type="entry name" value="WW_dom"/>
</dbReference>
<feature type="compositionally biased region" description="Low complexity" evidence="10">
    <location>
        <begin position="374"/>
        <end position="391"/>
    </location>
</feature>
<dbReference type="Pfam" id="PF00226">
    <property type="entry name" value="DnaJ"/>
    <property type="match status" value="1"/>
</dbReference>
<dbReference type="PROSITE" id="PS01159">
    <property type="entry name" value="WW_DOMAIN_1"/>
    <property type="match status" value="1"/>
</dbReference>
<dbReference type="PROSITE" id="PS50199">
    <property type="entry name" value="ZF_RANBP2_2"/>
    <property type="match status" value="1"/>
</dbReference>
<name>A0AAD7XSU6_9STRA</name>
<dbReference type="CDD" id="cd00063">
    <property type="entry name" value="FN3"/>
    <property type="match status" value="1"/>
</dbReference>
<protein>
    <submittedName>
        <fullName evidence="15">Uncharacterized protein</fullName>
    </submittedName>
</protein>
<dbReference type="EMBL" id="JAQMWT010000109">
    <property type="protein sequence ID" value="KAJ8610373.1"/>
    <property type="molecule type" value="Genomic_DNA"/>
</dbReference>
<organism evidence="15 16">
    <name type="scientific">Chrysophaeum taylorii</name>
    <dbReference type="NCBI Taxonomy" id="2483200"/>
    <lineage>
        <taxon>Eukaryota</taxon>
        <taxon>Sar</taxon>
        <taxon>Stramenopiles</taxon>
        <taxon>Ochrophyta</taxon>
        <taxon>Pelagophyceae</taxon>
        <taxon>Pelagomonadales</taxon>
        <taxon>Pelagomonadaceae</taxon>
        <taxon>Chrysophaeum</taxon>
    </lineage>
</organism>
<dbReference type="InterPro" id="IPR001623">
    <property type="entry name" value="DnaJ_domain"/>
</dbReference>
<feature type="domain" description="WW" evidence="11">
    <location>
        <begin position="587"/>
        <end position="618"/>
    </location>
</feature>
<dbReference type="InterPro" id="IPR036020">
    <property type="entry name" value="WW_dom_sf"/>
</dbReference>
<gene>
    <name evidence="15" type="ORF">CTAYLR_003877</name>
</gene>
<feature type="domain" description="Fibronectin type-III" evidence="14">
    <location>
        <begin position="204"/>
        <end position="302"/>
    </location>
</feature>
<evidence type="ECO:0000259" key="14">
    <source>
        <dbReference type="PROSITE" id="PS50853"/>
    </source>
</evidence>
<dbReference type="Proteomes" id="UP001230188">
    <property type="component" value="Unassembled WGS sequence"/>
</dbReference>
<dbReference type="PANTHER" id="PTHR44313">
    <property type="entry name" value="DNAJ HOMOLOG SUBFAMILY C MEMBER 17"/>
    <property type="match status" value="1"/>
</dbReference>
<evidence type="ECO:0000259" key="12">
    <source>
        <dbReference type="PROSITE" id="PS50076"/>
    </source>
</evidence>
<dbReference type="Gene3D" id="2.30.30.40">
    <property type="entry name" value="SH3 Domains"/>
    <property type="match status" value="1"/>
</dbReference>
<dbReference type="Gene3D" id="2.60.40.10">
    <property type="entry name" value="Immunoglobulins"/>
    <property type="match status" value="1"/>
</dbReference>
<evidence type="ECO:0000256" key="3">
    <source>
        <dbReference type="ARBA" id="ARBA00022490"/>
    </source>
</evidence>
<feature type="region of interest" description="Disordered" evidence="10">
    <location>
        <begin position="180"/>
        <end position="206"/>
    </location>
</feature>
<feature type="region of interest" description="Disordered" evidence="10">
    <location>
        <begin position="372"/>
        <end position="433"/>
    </location>
</feature>
<keyword evidence="8" id="KW-0539">Nucleus</keyword>
<dbReference type="SMART" id="SM00271">
    <property type="entry name" value="DnaJ"/>
    <property type="match status" value="1"/>
</dbReference>
<keyword evidence="7" id="KW-0143">Chaperone</keyword>
<dbReference type="SUPFAM" id="SSF46565">
    <property type="entry name" value="Chaperone J-domain"/>
    <property type="match status" value="1"/>
</dbReference>
<evidence type="ECO:0000313" key="15">
    <source>
        <dbReference type="EMBL" id="KAJ8610373.1"/>
    </source>
</evidence>
<evidence type="ECO:0000256" key="6">
    <source>
        <dbReference type="ARBA" id="ARBA00022833"/>
    </source>
</evidence>
<dbReference type="SMART" id="SM00060">
    <property type="entry name" value="FN3"/>
    <property type="match status" value="1"/>
</dbReference>
<dbReference type="PROSITE" id="PS01358">
    <property type="entry name" value="ZF_RANBP2_1"/>
    <property type="match status" value="1"/>
</dbReference>
<dbReference type="PROSITE" id="PS50020">
    <property type="entry name" value="WW_DOMAIN_2"/>
    <property type="match status" value="1"/>
</dbReference>
<dbReference type="InterPro" id="IPR013783">
    <property type="entry name" value="Ig-like_fold"/>
</dbReference>
<dbReference type="AlphaFoldDB" id="A0AAD7XSU6"/>
<dbReference type="PRINTS" id="PR00625">
    <property type="entry name" value="JDOMAIN"/>
</dbReference>
<evidence type="ECO:0000259" key="13">
    <source>
        <dbReference type="PROSITE" id="PS50199"/>
    </source>
</evidence>
<feature type="compositionally biased region" description="Basic and acidic residues" evidence="10">
    <location>
        <begin position="310"/>
        <end position="320"/>
    </location>
</feature>
<keyword evidence="16" id="KW-1185">Reference proteome</keyword>
<dbReference type="InterPro" id="IPR003961">
    <property type="entry name" value="FN3_dom"/>
</dbReference>
<evidence type="ECO:0000256" key="9">
    <source>
        <dbReference type="PROSITE-ProRule" id="PRU00322"/>
    </source>
</evidence>
<evidence type="ECO:0000256" key="1">
    <source>
        <dbReference type="ARBA" id="ARBA00004123"/>
    </source>
</evidence>
<dbReference type="Pfam" id="PF00041">
    <property type="entry name" value="fn3"/>
    <property type="match status" value="1"/>
</dbReference>
<feature type="compositionally biased region" description="Basic and acidic residues" evidence="10">
    <location>
        <begin position="392"/>
        <end position="402"/>
    </location>
</feature>